<organism evidence="2 3">
    <name type="scientific">Porites lobata</name>
    <dbReference type="NCBI Taxonomy" id="104759"/>
    <lineage>
        <taxon>Eukaryota</taxon>
        <taxon>Metazoa</taxon>
        <taxon>Cnidaria</taxon>
        <taxon>Anthozoa</taxon>
        <taxon>Hexacorallia</taxon>
        <taxon>Scleractinia</taxon>
        <taxon>Fungiina</taxon>
        <taxon>Poritidae</taxon>
        <taxon>Porites</taxon>
    </lineage>
</organism>
<protein>
    <recommendedName>
        <fullName evidence="1">OTU domain-containing protein</fullName>
    </recommendedName>
</protein>
<feature type="domain" description="OTU" evidence="1">
    <location>
        <begin position="544"/>
        <end position="697"/>
    </location>
</feature>
<dbReference type="InterPro" id="IPR003323">
    <property type="entry name" value="OTU_dom"/>
</dbReference>
<sequence>MEDIVLVQRIYRCGNDRQGHKLWATTPDVHNLLPGYIQEFFPLEIFQRCGVSKAMVHFFDIQILEGVSFLKISEGLASLNYRQYLQRRRIYFSARKGNMCSVPDIAEFHNNPLYSFPSNDQIMKIFLHNFEKNRAIYDEEMNRLTVSSLSCDHTFKISRNIGFVREKDNKFVTQFHQLFICLNERGEVVAWKFAKSTSFNEIEDLLIQLKKRMSFSGNSLKLVWVDDCCHVSSKYSNIFLNVSVKLDLFHACQRITRTFSRQNALHKEVSKSFVQIFRDDDDQGEKRLKSTVYKEKMEKNLNSFIERWSNVPFSPLTEATFIEIENLRRHIQKGCLSEIPPGCGTERNEGLHRLLNRSMISGATTLSVQLAIALLTLLFYHHNPKISAEKHCCSSKIKPVAPVETNVTSCNALTGNVEFETESVDDKVHQPQFSTELDVEDGKIFQISENSFASNNPFVIMVETIEDLCQESIAAALISATYNLSEMIKKVKEKNNDRSFNALDIVHLSKMTKLLTSEDNIDTDDPTINSHSETLKRHLATFNLQLDRVQSDGDCAFRTIMRQVRKLVHNEAGQLSEHLRRLGLLNTEDLDTYTLRQLFVDAVLADDCGISNFVEGSQADVERKAREFSVRGFFDQEIGDFVIRLCSNILQVPIMVITSSETIPFLPFNCDNPLSNTPIYIAYHYFGARHYDATESITNGKLNRKIKSCKYQLHCGRKAKSRSERFCVSTEKSLCPCVSNKKSAKLSASAATATIAVRIPKNCHAGVEKAGLKDGKQVKPLA</sequence>
<name>A0ABN8NJE0_9CNID</name>
<evidence type="ECO:0000313" key="2">
    <source>
        <dbReference type="EMBL" id="CAH3106635.1"/>
    </source>
</evidence>
<comment type="caution">
    <text evidence="2">The sequence shown here is derived from an EMBL/GenBank/DDBJ whole genome shotgun (WGS) entry which is preliminary data.</text>
</comment>
<evidence type="ECO:0000313" key="3">
    <source>
        <dbReference type="Proteomes" id="UP001159405"/>
    </source>
</evidence>
<accession>A0ABN8NJE0</accession>
<dbReference type="Proteomes" id="UP001159405">
    <property type="component" value="Unassembled WGS sequence"/>
</dbReference>
<dbReference type="EMBL" id="CALNXK010000019">
    <property type="protein sequence ID" value="CAH3106635.1"/>
    <property type="molecule type" value="Genomic_DNA"/>
</dbReference>
<gene>
    <name evidence="2" type="ORF">PLOB_00014892</name>
</gene>
<reference evidence="2 3" key="1">
    <citation type="submission" date="2022-05" db="EMBL/GenBank/DDBJ databases">
        <authorList>
            <consortium name="Genoscope - CEA"/>
            <person name="William W."/>
        </authorList>
    </citation>
    <scope>NUCLEOTIDE SEQUENCE [LARGE SCALE GENOMIC DNA]</scope>
</reference>
<dbReference type="PROSITE" id="PS50802">
    <property type="entry name" value="OTU"/>
    <property type="match status" value="1"/>
</dbReference>
<dbReference type="SUPFAM" id="SSF54001">
    <property type="entry name" value="Cysteine proteinases"/>
    <property type="match status" value="1"/>
</dbReference>
<dbReference type="CDD" id="cd22744">
    <property type="entry name" value="OTU"/>
    <property type="match status" value="1"/>
</dbReference>
<evidence type="ECO:0000259" key="1">
    <source>
        <dbReference type="PROSITE" id="PS50802"/>
    </source>
</evidence>
<proteinExistence type="predicted"/>
<keyword evidence="3" id="KW-1185">Reference proteome</keyword>
<dbReference type="InterPro" id="IPR038765">
    <property type="entry name" value="Papain-like_cys_pep_sf"/>
</dbReference>
<dbReference type="Gene3D" id="3.90.70.80">
    <property type="match status" value="1"/>
</dbReference>